<gene>
    <name evidence="5" type="ORF">RF55_16831</name>
</gene>
<accession>A0A0J7K431</accession>
<dbReference type="OrthoDB" id="7446692at2759"/>
<dbReference type="PROSITE" id="PS50966">
    <property type="entry name" value="ZF_SWIM"/>
    <property type="match status" value="1"/>
</dbReference>
<organism evidence="5 6">
    <name type="scientific">Lasius niger</name>
    <name type="common">Black garden ant</name>
    <dbReference type="NCBI Taxonomy" id="67767"/>
    <lineage>
        <taxon>Eukaryota</taxon>
        <taxon>Metazoa</taxon>
        <taxon>Ecdysozoa</taxon>
        <taxon>Arthropoda</taxon>
        <taxon>Hexapoda</taxon>
        <taxon>Insecta</taxon>
        <taxon>Pterygota</taxon>
        <taxon>Neoptera</taxon>
        <taxon>Endopterygota</taxon>
        <taxon>Hymenoptera</taxon>
        <taxon>Apocrita</taxon>
        <taxon>Aculeata</taxon>
        <taxon>Formicoidea</taxon>
        <taxon>Formicidae</taxon>
        <taxon>Formicinae</taxon>
        <taxon>Lasius</taxon>
        <taxon>Lasius</taxon>
    </lineage>
</organism>
<evidence type="ECO:0000259" key="4">
    <source>
        <dbReference type="PROSITE" id="PS50966"/>
    </source>
</evidence>
<evidence type="ECO:0000256" key="2">
    <source>
        <dbReference type="ARBA" id="ARBA00022723"/>
    </source>
</evidence>
<keyword evidence="2" id="KW-0479">Metal-binding</keyword>
<evidence type="ECO:0000256" key="3">
    <source>
        <dbReference type="PROSITE-ProRule" id="PRU00325"/>
    </source>
</evidence>
<dbReference type="AlphaFoldDB" id="A0A0J7K431"/>
<evidence type="ECO:0000256" key="1">
    <source>
        <dbReference type="ARBA" id="ARBA00001968"/>
    </source>
</evidence>
<protein>
    <recommendedName>
        <fullName evidence="4">SWIM-type domain-containing protein</fullName>
    </recommendedName>
</protein>
<keyword evidence="6" id="KW-1185">Reference proteome</keyword>
<proteinExistence type="predicted"/>
<dbReference type="Pfam" id="PF13359">
    <property type="entry name" value="DDE_Tnp_4"/>
    <property type="match status" value="1"/>
</dbReference>
<dbReference type="PaxDb" id="67767-A0A0J7K431"/>
<keyword evidence="3" id="KW-0863">Zinc-finger</keyword>
<dbReference type="Proteomes" id="UP000036403">
    <property type="component" value="Unassembled WGS sequence"/>
</dbReference>
<reference evidence="5 6" key="1">
    <citation type="submission" date="2015-04" db="EMBL/GenBank/DDBJ databases">
        <title>Lasius niger genome sequencing.</title>
        <authorList>
            <person name="Konorov E.A."/>
            <person name="Nikitin M.A."/>
            <person name="Kirill M.V."/>
            <person name="Chang P."/>
        </authorList>
    </citation>
    <scope>NUCLEOTIDE SEQUENCE [LARGE SCALE GENOMIC DNA]</scope>
    <source>
        <tissue evidence="5">Whole</tissue>
    </source>
</reference>
<feature type="domain" description="SWIM-type" evidence="4">
    <location>
        <begin position="333"/>
        <end position="380"/>
    </location>
</feature>
<comment type="cofactor">
    <cofactor evidence="1">
        <name>a divalent metal cation</name>
        <dbReference type="ChEBI" id="CHEBI:60240"/>
    </cofactor>
</comment>
<dbReference type="InterPro" id="IPR007527">
    <property type="entry name" value="Znf_SWIM"/>
</dbReference>
<comment type="caution">
    <text evidence="5">The sequence shown here is derived from an EMBL/GenBank/DDBJ whole genome shotgun (WGS) entry which is preliminary data.</text>
</comment>
<evidence type="ECO:0000313" key="6">
    <source>
        <dbReference type="Proteomes" id="UP000036403"/>
    </source>
</evidence>
<dbReference type="GO" id="GO:0008270">
    <property type="term" value="F:zinc ion binding"/>
    <property type="evidence" value="ECO:0007669"/>
    <property type="project" value="UniProtKB-KW"/>
</dbReference>
<dbReference type="InterPro" id="IPR027806">
    <property type="entry name" value="HARBI1_dom"/>
</dbReference>
<sequence length="424" mass="48856">MIRFVPENIGVASITCEAYINNHVTEFANTLYNPDPANPILIAYIDGTYSYIEKSSNFRVFRQSYSQHKGRHLIKPALIVAPDGYILDIHGPYFSDARNNDAATLRNEFRRDVGALRYFLGEGGIVIVDRGYRDVLPLLDEFGIDYRMPALLQRGERQFETEVANDSRLVTKTRWIIEARNGHIKSIFKFFRNLISVVHAVNLREFYLITGAIINKYRDVILMEGATLELAQAILERARTLNALKQRVIEQGLARRNGMWQRLNEDKVRDFPILELNYLKELTVGIYQLSLAPAYIQDKVARDGIKVFELDEHREEGLIRVRLFSRFRNAVRYQLWITYKNNKTLEEADEPITGYYCTCVSGSRTLGSCAHVASVLWFLGFARHQSNIKYPSNALLENIRDAANRHDQGDIDMRDENIEIVEPV</sequence>
<keyword evidence="3" id="KW-0862">Zinc</keyword>
<dbReference type="EMBL" id="LBMM01015043">
    <property type="protein sequence ID" value="KMQ84946.1"/>
    <property type="molecule type" value="Genomic_DNA"/>
</dbReference>
<evidence type="ECO:0000313" key="5">
    <source>
        <dbReference type="EMBL" id="KMQ84946.1"/>
    </source>
</evidence>
<name>A0A0J7K431_LASNI</name>